<feature type="transmembrane region" description="Helical" evidence="6">
    <location>
        <begin position="468"/>
        <end position="488"/>
    </location>
</feature>
<evidence type="ECO:0000256" key="2">
    <source>
        <dbReference type="ARBA" id="ARBA00022475"/>
    </source>
</evidence>
<gene>
    <name evidence="8" type="ordered locus">Clocel_4130</name>
</gene>
<dbReference type="Proteomes" id="UP000002730">
    <property type="component" value="Chromosome"/>
</dbReference>
<evidence type="ECO:0000256" key="1">
    <source>
        <dbReference type="ARBA" id="ARBA00004651"/>
    </source>
</evidence>
<feature type="transmembrane region" description="Helical" evidence="6">
    <location>
        <begin position="696"/>
        <end position="718"/>
    </location>
</feature>
<evidence type="ECO:0000313" key="8">
    <source>
        <dbReference type="EMBL" id="ADL53791.1"/>
    </source>
</evidence>
<accession>D9SMD5</accession>
<dbReference type="PANTHER" id="PTHR30287">
    <property type="entry name" value="MEMBRANE COMPONENT OF PREDICTED ABC SUPERFAMILY METABOLITE UPTAKE TRANSPORTER"/>
    <property type="match status" value="1"/>
</dbReference>
<dbReference type="HOGENOM" id="CLU_005531_0_1_9"/>
<organism evidence="8 9">
    <name type="scientific">Clostridium cellulovorans (strain ATCC 35296 / DSM 3052 / OCM 3 / 743B)</name>
    <dbReference type="NCBI Taxonomy" id="573061"/>
    <lineage>
        <taxon>Bacteria</taxon>
        <taxon>Bacillati</taxon>
        <taxon>Bacillota</taxon>
        <taxon>Clostridia</taxon>
        <taxon>Eubacteriales</taxon>
        <taxon>Clostridiaceae</taxon>
        <taxon>Clostridium</taxon>
    </lineage>
</organism>
<reference evidence="8 9" key="1">
    <citation type="submission" date="2010-08" db="EMBL/GenBank/DDBJ databases">
        <title>Complete sequence of Clostridium cellulovorans 743B.</title>
        <authorList>
            <consortium name="US DOE Joint Genome Institute"/>
            <person name="Lucas S."/>
            <person name="Copeland A."/>
            <person name="Lapidus A."/>
            <person name="Cheng J.-F."/>
            <person name="Bruce D."/>
            <person name="Goodwin L."/>
            <person name="Pitluck S."/>
            <person name="Chertkov O."/>
            <person name="Detter J.C."/>
            <person name="Han C."/>
            <person name="Tapia R."/>
            <person name="Land M."/>
            <person name="Hauser L."/>
            <person name="Chang Y.-J."/>
            <person name="Jeffries C."/>
            <person name="Kyrpides N."/>
            <person name="Ivanova N."/>
            <person name="Mikhailova N."/>
            <person name="Hemme C.L."/>
            <person name="Woyke T."/>
        </authorList>
    </citation>
    <scope>NUCLEOTIDE SEQUENCE [LARGE SCALE GENOMIC DNA]</scope>
    <source>
        <strain evidence="9">ATCC 35296 / DSM 3052 / OCM 3 / 743B</strain>
    </source>
</reference>
<dbReference type="RefSeq" id="WP_010074144.1">
    <property type="nucleotide sequence ID" value="NC_014393.1"/>
</dbReference>
<dbReference type="eggNOG" id="COG0577">
    <property type="taxonomic scope" value="Bacteria"/>
</dbReference>
<feature type="transmembrane region" description="Helical" evidence="6">
    <location>
        <begin position="344"/>
        <end position="367"/>
    </location>
</feature>
<dbReference type="eggNOG" id="COG1511">
    <property type="taxonomic scope" value="Bacteria"/>
</dbReference>
<dbReference type="InterPro" id="IPR003838">
    <property type="entry name" value="ABC3_permease_C"/>
</dbReference>
<feature type="transmembrane region" description="Helical" evidence="6">
    <location>
        <begin position="391"/>
        <end position="416"/>
    </location>
</feature>
<dbReference type="EMBL" id="CP002160">
    <property type="protein sequence ID" value="ADL53791.1"/>
    <property type="molecule type" value="Genomic_DNA"/>
</dbReference>
<protein>
    <recommendedName>
        <fullName evidence="7">ABC3 transporter permease C-terminal domain-containing protein</fullName>
    </recommendedName>
</protein>
<dbReference type="InterPro" id="IPR038766">
    <property type="entry name" value="Membrane_comp_ABC_pdt"/>
</dbReference>
<evidence type="ECO:0000256" key="5">
    <source>
        <dbReference type="ARBA" id="ARBA00023136"/>
    </source>
</evidence>
<keyword evidence="3 6" id="KW-0812">Transmembrane</keyword>
<evidence type="ECO:0000256" key="6">
    <source>
        <dbReference type="SAM" id="Phobius"/>
    </source>
</evidence>
<feature type="domain" description="ABC3 transporter permease C-terminal" evidence="7">
    <location>
        <begin position="702"/>
        <end position="818"/>
    </location>
</feature>
<keyword evidence="4 6" id="KW-1133">Transmembrane helix</keyword>
<evidence type="ECO:0000256" key="3">
    <source>
        <dbReference type="ARBA" id="ARBA00022692"/>
    </source>
</evidence>
<feature type="domain" description="ABC3 transporter permease C-terminal" evidence="7">
    <location>
        <begin position="302"/>
        <end position="413"/>
    </location>
</feature>
<keyword evidence="2" id="KW-1003">Cell membrane</keyword>
<dbReference type="AlphaFoldDB" id="D9SMD5"/>
<feature type="transmembrane region" description="Helical" evidence="6">
    <location>
        <begin position="792"/>
        <end position="812"/>
    </location>
</feature>
<feature type="transmembrane region" description="Helical" evidence="6">
    <location>
        <begin position="20"/>
        <end position="37"/>
    </location>
</feature>
<feature type="transmembrane region" description="Helical" evidence="6">
    <location>
        <begin position="752"/>
        <end position="772"/>
    </location>
</feature>
<dbReference type="GO" id="GO:0005886">
    <property type="term" value="C:plasma membrane"/>
    <property type="evidence" value="ECO:0007669"/>
    <property type="project" value="UniProtKB-SubCell"/>
</dbReference>
<name>D9SMD5_CLOC7</name>
<keyword evidence="5 6" id="KW-0472">Membrane</keyword>
<feature type="transmembrane region" description="Helical" evidence="6">
    <location>
        <begin position="302"/>
        <end position="323"/>
    </location>
</feature>
<dbReference type="Pfam" id="PF02687">
    <property type="entry name" value="FtsX"/>
    <property type="match status" value="2"/>
</dbReference>
<dbReference type="PANTHER" id="PTHR30287:SF1">
    <property type="entry name" value="INNER MEMBRANE PROTEIN"/>
    <property type="match status" value="1"/>
</dbReference>
<dbReference type="OrthoDB" id="5137249at2"/>
<proteinExistence type="predicted"/>
<evidence type="ECO:0000313" key="9">
    <source>
        <dbReference type="Proteomes" id="UP000002730"/>
    </source>
</evidence>
<evidence type="ECO:0000256" key="4">
    <source>
        <dbReference type="ARBA" id="ARBA00022989"/>
    </source>
</evidence>
<evidence type="ECO:0000259" key="7">
    <source>
        <dbReference type="Pfam" id="PF02687"/>
    </source>
</evidence>
<sequence length="828" mass="92925">MKKTFIKNIFRDVKKTISRFISIVIIIAIGVSFYGGIRATSPDMKRSADLYLKDSNFMDFKIIGTMGITDDDIDAVSNLKSISSVEGAYSLDAVVEQGETGLVVNINSLPKEDGINTITIVEGSKPKNDNEIVVEERFLKENSLSIGDTIKLNSGNKTDIKDKLRNNEFKIVASAQSPLYLSINRQLSSVGNGTVKGFVYILPEVFKSSVYTEMYIKADYEEADTSFYKNNDYKHVIDDLNQEIEILGEEQSSNRYDEIIKASYGQTQGLLKPQWYIFDRDDNVGYKGYSEDSTRIDTIGKVFPLIFFLVAALVSLTTITRMVQENRTEIGTFKALGYPKVAIVSHYLLYGLFASVLGSLIGISFGFKTYPPIIMSAYGEMYAIPIKLTPVILSLSIEASLLAIAFTTISAIAATIEELREVPASLIRPKPPKVGKKIFLERINFIWRRLKFTRKVTARNIFRYKQRLLMTVIGIAACTGLMLTGFGVKSSIDVSLRRQFDKIYKYDMQTLLNTKLNDEEKTKLNDKVLRDNNIESTLFTYTTNGTVSDDSSSGEDAYIMVLDNDENVGEYINLIMDDETVTLEDEGVILTKKLSKLLGKKVGDTVEITINDKKAEAKVSAVTEQYMQHFVYMSPKYYEEITGENLAYNSFYALLNSNSSADEEKTSNLLSDVDEINSTSFNTNLQEEYSKNMNSLTTVVIVLIISAGLLAFVVIYNLTNINISERKRELATIKVLGFYNNELASYIYKENIILTIIGIVAGIFMGIAMNNFVLASAETTTMLMARVIKTQYFFFSALLTLVFSLIVNLAMYNKFKKIDMVESLKSAE</sequence>
<keyword evidence="9" id="KW-1185">Reference proteome</keyword>
<dbReference type="KEGG" id="ccb:Clocel_4130"/>
<dbReference type="STRING" id="573061.Clocel_4130"/>
<comment type="subcellular location">
    <subcellularLocation>
        <location evidence="1">Cell membrane</location>
        <topology evidence="1">Multi-pass membrane protein</topology>
    </subcellularLocation>
</comment>